<proteinExistence type="predicted"/>
<gene>
    <name evidence="3" type="primary">LOC108681871</name>
</gene>
<evidence type="ECO:0000259" key="1">
    <source>
        <dbReference type="Pfam" id="PF05729"/>
    </source>
</evidence>
<dbReference type="InterPro" id="IPR027417">
    <property type="entry name" value="P-loop_NTPase"/>
</dbReference>
<organism evidence="2 3">
    <name type="scientific">Hyalella azteca</name>
    <name type="common">Amphipod</name>
    <dbReference type="NCBI Taxonomy" id="294128"/>
    <lineage>
        <taxon>Eukaryota</taxon>
        <taxon>Metazoa</taxon>
        <taxon>Ecdysozoa</taxon>
        <taxon>Arthropoda</taxon>
        <taxon>Crustacea</taxon>
        <taxon>Multicrustacea</taxon>
        <taxon>Malacostraca</taxon>
        <taxon>Eumalacostraca</taxon>
        <taxon>Peracarida</taxon>
        <taxon>Amphipoda</taxon>
        <taxon>Senticaudata</taxon>
        <taxon>Talitrida</taxon>
        <taxon>Talitroidea</taxon>
        <taxon>Hyalellidae</taxon>
        <taxon>Hyalella</taxon>
    </lineage>
</organism>
<dbReference type="PANTHER" id="PTHR46312:SF2">
    <property type="entry name" value="NUCLEOTIDE-BINDING OLIGOMERIZATION DOMAIN-CONTAINING PROTEIN 2-LIKE"/>
    <property type="match status" value="1"/>
</dbReference>
<sequence>MAALTQNISIVPGIELSPQEANRYKNIFAVQVPMCEVFRAILNWECSEKQKGQTYADYFEQKKQQYEDRHAALVTQENNRFKLPKIGLPTSSIKMLQEEPSRYDVTLMFSYLFEIFKSKETYTNAGQVRIPSQLECLLKKAKDMRNDVMHEVAAGAVDPMKFDEIVKAMHDVIDEAGNVYNIPADEVTSFKAQIDGMWDEVRTDNEKAKAYSCFFLQTFGNKEAKVKWEEALSEETLLFGEDKVERSKVFHSLELTIQKPGLQAGRISYKELFSDTDKKFILVSGASGSGKSTLVKNLVIQFHGISDANVEMKNLHNFNLILIYECRNRSIEQFSVVVQQNFKNVCLKLGPETVVQAITHSNPLILVDGYDECHKDSFKVVDQLVDEMKYHECRVIITTRSSHVEELKNHLKQKLVTFQDYEISEISDIKDQMRFLEKYEKHVNPHAHEVVKTFSSLERKIQELFVNPIYLVLFCHLVWNFPERINNWTSHAEVAHDIYRLYKKMIESKLASYPIVDKDGLVNDFFWDVANFSLQTITENQLVFTEDQVGELMSSFRETLEKHGARGELDPKALVGVVLKIKRHLNDFDSCTYFFHHKSIQELFASKTVIKELRKNNCLPYDLQGVSRASLNLQGVLAYVLIELSAVENSNVFKRNWHRLKDAAKAAGADKMFWQKVLLNSPHSQLVAAETARVYLAQNTTWNIASDRDADTLALLMPHQQPEWLDVSRLNDPVPKSWRQVASEFRGILELRLFSEQNPLRPCDDVVEALAASSCSLSIFTGRVRNADSIQNLSKVARPGTEFNIYMEPHLDLTPLQHKHRELWVIVEPTFRESFVALPVSENICLRVKPVAENQQESLTRTILGLAPADNRLRWLEVRDCALTEAQLLETLAKLQRAGLRTLFRDQLIHGGPSRVLTIREKNFALILTDEPPLLPQAEPTRSPALLSEAPAVGGENLCPLASSCGDLDAVYRSLYALNVVLPHALRFVLKKICAQKPSQATHVKYFLSKCLPGLQKWLFLRIRKSSVREALEKRECESADFSPFDSLPLIQLVFELFDIRSSGLVDTQDGLRDCKKANTLVQEVKTIRAEVHSNMCTDPSRLAGLPDRITEIAYELISEAAELHRVPDAEAERVKEACQALCDKYSDVRVDDDAFAAYYVVKENWEWRALSSLKNEFAVRNVVRCTLYSWGFTPCNEFCAGSDTDFIKLQFFTAINGKIPCIFIHFECCDSESTNFSDVVERNFPASCSQIGAHNVEYVLTKLNPLIFFSSYDEANATSNVVVEETIYKFCKYPFEFVVTTRPNSTASHSNLIRIPRLGDGQLLPFALKYYEKKWRRTL</sequence>
<protein>
    <submittedName>
        <fullName evidence="3">Uncharacterized protein LOC108681871</fullName>
    </submittedName>
</protein>
<keyword evidence="2" id="KW-1185">Reference proteome</keyword>
<name>A0A979FGE7_HYAAZ</name>
<reference evidence="3" key="1">
    <citation type="submission" date="2025-08" db="UniProtKB">
        <authorList>
            <consortium name="RefSeq"/>
        </authorList>
    </citation>
    <scope>IDENTIFICATION</scope>
    <source>
        <tissue evidence="3">Whole organism</tissue>
    </source>
</reference>
<dbReference type="PANTHER" id="PTHR46312">
    <property type="entry name" value="NACHT DOMAIN-CONTAINING PROTEIN"/>
    <property type="match status" value="1"/>
</dbReference>
<dbReference type="KEGG" id="hazt:108681871"/>
<dbReference type="Proteomes" id="UP000694843">
    <property type="component" value="Unplaced"/>
</dbReference>
<dbReference type="CDD" id="cd02019">
    <property type="entry name" value="NK"/>
    <property type="match status" value="1"/>
</dbReference>
<evidence type="ECO:0000313" key="2">
    <source>
        <dbReference type="Proteomes" id="UP000694843"/>
    </source>
</evidence>
<dbReference type="Pfam" id="PF05729">
    <property type="entry name" value="NACHT"/>
    <property type="match status" value="1"/>
</dbReference>
<evidence type="ECO:0000313" key="3">
    <source>
        <dbReference type="RefSeq" id="XP_047735676.1"/>
    </source>
</evidence>
<feature type="domain" description="NACHT" evidence="1">
    <location>
        <begin position="281"/>
        <end position="428"/>
    </location>
</feature>
<dbReference type="OrthoDB" id="6350458at2759"/>
<dbReference type="RefSeq" id="XP_047735676.1">
    <property type="nucleotide sequence ID" value="XM_047879720.1"/>
</dbReference>
<dbReference type="Gene3D" id="3.40.50.300">
    <property type="entry name" value="P-loop containing nucleotide triphosphate hydrolases"/>
    <property type="match status" value="1"/>
</dbReference>
<dbReference type="GeneID" id="108681871"/>
<dbReference type="InterPro" id="IPR007111">
    <property type="entry name" value="NACHT_NTPase"/>
</dbReference>
<accession>A0A979FGE7</accession>
<dbReference type="SUPFAM" id="SSF52540">
    <property type="entry name" value="P-loop containing nucleoside triphosphate hydrolases"/>
    <property type="match status" value="1"/>
</dbReference>